<dbReference type="EMBL" id="AP006840">
    <property type="protein sequence ID" value="BAD40071.1"/>
    <property type="molecule type" value="Genomic_DNA"/>
</dbReference>
<dbReference type="GO" id="GO:0004735">
    <property type="term" value="F:pyrroline-5-carboxylate reductase activity"/>
    <property type="evidence" value="ECO:0007669"/>
    <property type="project" value="UniProtKB-UniRule"/>
</dbReference>
<dbReference type="Pfam" id="PF14748">
    <property type="entry name" value="P5CR_dimer"/>
    <property type="match status" value="1"/>
</dbReference>
<organism evidence="11 12">
    <name type="scientific">Symbiobacterium thermophilum (strain DSM 24528 / JCM 14929 / IAM 14863 / T)</name>
    <dbReference type="NCBI Taxonomy" id="292459"/>
    <lineage>
        <taxon>Bacteria</taxon>
        <taxon>Bacillati</taxon>
        <taxon>Bacillota</taxon>
        <taxon>Clostridia</taxon>
        <taxon>Eubacteriales</taxon>
        <taxon>Symbiobacteriaceae</taxon>
        <taxon>Symbiobacterium</taxon>
    </lineage>
</organism>
<reference evidence="11 12" key="1">
    <citation type="journal article" date="2004" name="Nucleic Acids Res.">
        <title>Genome sequence of Symbiobacterium thermophilum, an uncultivable bacterium that depends on microbial commensalism.</title>
        <authorList>
            <person name="Ueda K."/>
            <person name="Yamashita A."/>
            <person name="Ishikawa J."/>
            <person name="Shimada M."/>
            <person name="Watsuji T."/>
            <person name="Morimura K."/>
            <person name="Ikeda H."/>
            <person name="Hattori M."/>
            <person name="Beppu T."/>
        </authorList>
    </citation>
    <scope>NUCLEOTIDE SEQUENCE [LARGE SCALE GENOMIC DNA]</scope>
    <source>
        <strain evidence="12">T / IAM 14863</strain>
    </source>
</reference>
<keyword evidence="6" id="KW-0963">Cytoplasm</keyword>
<dbReference type="GO" id="GO:0055129">
    <property type="term" value="P:L-proline biosynthetic process"/>
    <property type="evidence" value="ECO:0007669"/>
    <property type="project" value="UniProtKB-UniRule"/>
</dbReference>
<evidence type="ECO:0000256" key="2">
    <source>
        <dbReference type="ARBA" id="ARBA00022650"/>
    </source>
</evidence>
<dbReference type="InterPro" id="IPR000304">
    <property type="entry name" value="Pyrroline-COOH_reductase"/>
</dbReference>
<dbReference type="PANTHER" id="PTHR11645">
    <property type="entry name" value="PYRROLINE-5-CARBOXYLATE REDUCTASE"/>
    <property type="match status" value="1"/>
</dbReference>
<evidence type="ECO:0000256" key="1">
    <source>
        <dbReference type="ARBA" id="ARBA00005525"/>
    </source>
</evidence>
<keyword evidence="2 6" id="KW-0641">Proline biosynthesis</keyword>
<dbReference type="GO" id="GO:0005737">
    <property type="term" value="C:cytoplasm"/>
    <property type="evidence" value="ECO:0007669"/>
    <property type="project" value="UniProtKB-SubCell"/>
</dbReference>
<dbReference type="InterPro" id="IPR008927">
    <property type="entry name" value="6-PGluconate_DH-like_C_sf"/>
</dbReference>
<dbReference type="PIRSF" id="PIRSF000193">
    <property type="entry name" value="Pyrrol-5-carb_rd"/>
    <property type="match status" value="1"/>
</dbReference>
<comment type="catalytic activity">
    <reaction evidence="6">
        <text>L-proline + NADP(+) = (S)-1-pyrroline-5-carboxylate + NADPH + 2 H(+)</text>
        <dbReference type="Rhea" id="RHEA:14109"/>
        <dbReference type="ChEBI" id="CHEBI:15378"/>
        <dbReference type="ChEBI" id="CHEBI:17388"/>
        <dbReference type="ChEBI" id="CHEBI:57783"/>
        <dbReference type="ChEBI" id="CHEBI:58349"/>
        <dbReference type="ChEBI" id="CHEBI:60039"/>
        <dbReference type="EC" id="1.5.1.2"/>
    </reaction>
</comment>
<feature type="binding site" evidence="8">
    <location>
        <begin position="75"/>
        <end position="78"/>
    </location>
    <ligand>
        <name>NADP(+)</name>
        <dbReference type="ChEBI" id="CHEBI:58349"/>
    </ligand>
</feature>
<dbReference type="InterPro" id="IPR029036">
    <property type="entry name" value="P5CR_dimer"/>
</dbReference>
<evidence type="ECO:0000256" key="7">
    <source>
        <dbReference type="NCBIfam" id="TIGR00112"/>
    </source>
</evidence>
<feature type="domain" description="Pyrroline-5-carboxylate reductase dimerisation" evidence="10">
    <location>
        <begin position="167"/>
        <end position="271"/>
    </location>
</feature>
<dbReference type="Gene3D" id="1.10.3730.10">
    <property type="entry name" value="ProC C-terminal domain-like"/>
    <property type="match status" value="1"/>
</dbReference>
<comment type="pathway">
    <text evidence="6">Amino-acid biosynthesis; L-proline biosynthesis; L-proline from L-glutamate 5-semialdehyde: step 1/1.</text>
</comment>
<evidence type="ECO:0000259" key="10">
    <source>
        <dbReference type="Pfam" id="PF14748"/>
    </source>
</evidence>
<dbReference type="SUPFAM" id="SSF51735">
    <property type="entry name" value="NAD(P)-binding Rossmann-fold domains"/>
    <property type="match status" value="1"/>
</dbReference>
<dbReference type="HOGENOM" id="CLU_042344_0_1_9"/>
<dbReference type="SUPFAM" id="SSF48179">
    <property type="entry name" value="6-phosphogluconate dehydrogenase C-terminal domain-like"/>
    <property type="match status" value="1"/>
</dbReference>
<dbReference type="Pfam" id="PF03807">
    <property type="entry name" value="F420_oxidored"/>
    <property type="match status" value="1"/>
</dbReference>
<evidence type="ECO:0000256" key="6">
    <source>
        <dbReference type="HAMAP-Rule" id="MF_01925"/>
    </source>
</evidence>
<evidence type="ECO:0000313" key="12">
    <source>
        <dbReference type="Proteomes" id="UP000000417"/>
    </source>
</evidence>
<accession>Q67QH2</accession>
<proteinExistence type="inferred from homology"/>
<keyword evidence="6" id="KW-0028">Amino-acid biosynthesis</keyword>
<dbReference type="KEGG" id="sth:STH1086"/>
<gene>
    <name evidence="6" type="primary">proC</name>
    <name evidence="11" type="ordered locus">STH1086</name>
</gene>
<evidence type="ECO:0000313" key="11">
    <source>
        <dbReference type="EMBL" id="BAD40071.1"/>
    </source>
</evidence>
<dbReference type="AlphaFoldDB" id="Q67QH2"/>
<dbReference type="InterPro" id="IPR028939">
    <property type="entry name" value="P5C_Rdtase_cat_N"/>
</dbReference>
<dbReference type="Proteomes" id="UP000000417">
    <property type="component" value="Chromosome"/>
</dbReference>
<dbReference type="HAMAP" id="MF_01925">
    <property type="entry name" value="P5C_reductase"/>
    <property type="match status" value="1"/>
</dbReference>
<evidence type="ECO:0000259" key="9">
    <source>
        <dbReference type="Pfam" id="PF03807"/>
    </source>
</evidence>
<evidence type="ECO:0000256" key="4">
    <source>
        <dbReference type="ARBA" id="ARBA00023002"/>
    </source>
</evidence>
<protein>
    <recommendedName>
        <fullName evidence="6 7">Pyrroline-5-carboxylate reductase</fullName>
        <shortName evidence="6">P5C reductase</shortName>
        <shortName evidence="6">P5CR</shortName>
        <ecNumber evidence="6 7">1.5.1.2</ecNumber>
    </recommendedName>
    <alternativeName>
        <fullName evidence="6">PCA reductase</fullName>
    </alternativeName>
</protein>
<comment type="similarity">
    <text evidence="1 6">Belongs to the pyrroline-5-carboxylate reductase family.</text>
</comment>
<comment type="catalytic activity">
    <reaction evidence="6">
        <text>L-proline + NAD(+) = (S)-1-pyrroline-5-carboxylate + NADH + 2 H(+)</text>
        <dbReference type="Rhea" id="RHEA:14105"/>
        <dbReference type="ChEBI" id="CHEBI:15378"/>
        <dbReference type="ChEBI" id="CHEBI:17388"/>
        <dbReference type="ChEBI" id="CHEBI:57540"/>
        <dbReference type="ChEBI" id="CHEBI:57945"/>
        <dbReference type="ChEBI" id="CHEBI:60039"/>
        <dbReference type="EC" id="1.5.1.2"/>
    </reaction>
</comment>
<evidence type="ECO:0000256" key="5">
    <source>
        <dbReference type="ARBA" id="ARBA00058118"/>
    </source>
</evidence>
<dbReference type="FunFam" id="1.10.3730.10:FF:000001">
    <property type="entry name" value="Pyrroline-5-carboxylate reductase"/>
    <property type="match status" value="1"/>
</dbReference>
<dbReference type="NCBIfam" id="TIGR00112">
    <property type="entry name" value="proC"/>
    <property type="match status" value="1"/>
</dbReference>
<sequence length="284" mass="29404">MERMLTGNVGFLGAGAIAEALIRGMLNAGVVQPEQVLVSNRSDRERLADLNRRYGVRTAGSKGYVVDVCQVVVLACKPKDVAGLLAEVGGRFRPGQIVLSLAAGIATSFIEERVADGVMVVRAMPNTSCQVGESATAVCLGRAATPEAMRLVTEMLASVGQVYTVPEEQMDAVTGLSGSGPAYVYYIVEAMIEAGEAVGLAPEVARALTLQTLKGAALTLATTGADPAVLREQVTSPGGTTAAGLQVLREAGFAQALISAIVRATERSRELGRMPAQAATEVGD</sequence>
<dbReference type="STRING" id="292459.STH1086"/>
<dbReference type="UniPathway" id="UPA00098">
    <property type="reaction ID" value="UER00361"/>
</dbReference>
<dbReference type="eggNOG" id="COG0345">
    <property type="taxonomic scope" value="Bacteria"/>
</dbReference>
<dbReference type="Gene3D" id="3.40.50.720">
    <property type="entry name" value="NAD(P)-binding Rossmann-like Domain"/>
    <property type="match status" value="1"/>
</dbReference>
<dbReference type="InterPro" id="IPR036291">
    <property type="entry name" value="NAD(P)-bd_dom_sf"/>
</dbReference>
<evidence type="ECO:0000256" key="8">
    <source>
        <dbReference type="PIRSR" id="PIRSR000193-1"/>
    </source>
</evidence>
<evidence type="ECO:0000256" key="3">
    <source>
        <dbReference type="ARBA" id="ARBA00022857"/>
    </source>
</evidence>
<comment type="subcellular location">
    <subcellularLocation>
        <location evidence="6">Cytoplasm</location>
    </subcellularLocation>
</comment>
<dbReference type="PANTHER" id="PTHR11645:SF49">
    <property type="entry name" value="PYRROLINE-5-CARBOXYLATE REDUCTASE 1"/>
    <property type="match status" value="1"/>
</dbReference>
<keyword evidence="12" id="KW-1185">Reference proteome</keyword>
<dbReference type="EC" id="1.5.1.2" evidence="6 7"/>
<name>Q67QH2_SYMTH</name>
<comment type="function">
    <text evidence="5 6">Catalyzes the reduction of 1-pyrroline-5-carboxylate (PCA) to L-proline.</text>
</comment>
<keyword evidence="3 6" id="KW-0521">NADP</keyword>
<feature type="domain" description="Pyrroline-5-carboxylate reductase catalytic N-terminal" evidence="9">
    <location>
        <begin position="9"/>
        <end position="104"/>
    </location>
</feature>
<keyword evidence="4 6" id="KW-0560">Oxidoreductase</keyword>